<reference evidence="2 3" key="1">
    <citation type="submission" date="2022-03" db="EMBL/GenBank/DDBJ databases">
        <title>Isotopic signatures of nitrous oxide derived from detoxification processes.</title>
        <authorList>
            <person name="Behrendt U."/>
            <person name="Buchen C."/>
            <person name="Well R."/>
            <person name="Ulrich A."/>
            <person name="Rohe L."/>
            <person name="Kolb S."/>
            <person name="Schloter M."/>
            <person name="Horn M.A."/>
            <person name="Augustin J."/>
        </authorList>
    </citation>
    <scope>NUCLEOTIDE SEQUENCE [LARGE SCALE GENOMIC DNA]</scope>
    <source>
        <strain evidence="2 3">S4-C24</strain>
    </source>
</reference>
<gene>
    <name evidence="2" type="ORF">MNQ99_02980</name>
</gene>
<evidence type="ECO:0000313" key="2">
    <source>
        <dbReference type="EMBL" id="UNK46349.1"/>
    </source>
</evidence>
<accession>A0ABY3W7Q1</accession>
<dbReference type="Proteomes" id="UP000829069">
    <property type="component" value="Chromosome"/>
</dbReference>
<feature type="region of interest" description="Disordered" evidence="1">
    <location>
        <begin position="1"/>
        <end position="20"/>
    </location>
</feature>
<evidence type="ECO:0000256" key="1">
    <source>
        <dbReference type="SAM" id="MobiDB-lite"/>
    </source>
</evidence>
<sequence length="79" mass="8382">MTHHLPMLKGSVPDYASGRPRSLVKAPGTLHGVSGVGTAANIVMRTCLSLHRPRVVVDPRNDMRMLGGTAANPPVLRTS</sequence>
<protein>
    <submittedName>
        <fullName evidence="2">Uncharacterized protein</fullName>
    </submittedName>
</protein>
<evidence type="ECO:0000313" key="3">
    <source>
        <dbReference type="Proteomes" id="UP000829069"/>
    </source>
</evidence>
<organism evidence="2 3">
    <name type="scientific">Arthrobacter sulfonylureivorans</name>
    <dbReference type="NCBI Taxonomy" id="2486855"/>
    <lineage>
        <taxon>Bacteria</taxon>
        <taxon>Bacillati</taxon>
        <taxon>Actinomycetota</taxon>
        <taxon>Actinomycetes</taxon>
        <taxon>Micrococcales</taxon>
        <taxon>Micrococcaceae</taxon>
        <taxon>Arthrobacter</taxon>
    </lineage>
</organism>
<proteinExistence type="predicted"/>
<keyword evidence="3" id="KW-1185">Reference proteome</keyword>
<dbReference type="RefSeq" id="WP_241914389.1">
    <property type="nucleotide sequence ID" value="NZ_CP093326.1"/>
</dbReference>
<name>A0ABY3W7Q1_9MICC</name>
<dbReference type="EMBL" id="CP093326">
    <property type="protein sequence ID" value="UNK46349.1"/>
    <property type="molecule type" value="Genomic_DNA"/>
</dbReference>